<feature type="region of interest" description="Disordered" evidence="1">
    <location>
        <begin position="1"/>
        <end position="26"/>
    </location>
</feature>
<organism evidence="2 3">
    <name type="scientific">Actinokineospora spheciospongiae</name>
    <dbReference type="NCBI Taxonomy" id="909613"/>
    <lineage>
        <taxon>Bacteria</taxon>
        <taxon>Bacillati</taxon>
        <taxon>Actinomycetota</taxon>
        <taxon>Actinomycetes</taxon>
        <taxon>Pseudonocardiales</taxon>
        <taxon>Pseudonocardiaceae</taxon>
        <taxon>Actinokineospora</taxon>
    </lineage>
</organism>
<reference evidence="2 3" key="1">
    <citation type="journal article" date="2014" name="Genome Announc.">
        <title>Draft Genome Sequence of the Antitrypanosomally Active Sponge-Associated Bacterium Actinokineospora sp. Strain EG49.</title>
        <authorList>
            <person name="Harjes J."/>
            <person name="Ryu T."/>
            <person name="Abdelmohsen U.R."/>
            <person name="Moitinho-Silva L."/>
            <person name="Horn H."/>
            <person name="Ravasi T."/>
            <person name="Hentschel U."/>
        </authorList>
    </citation>
    <scope>NUCLEOTIDE SEQUENCE [LARGE SCALE GENOMIC DNA]</scope>
    <source>
        <strain evidence="2 3">EG49</strain>
    </source>
</reference>
<comment type="caution">
    <text evidence="2">The sequence shown here is derived from an EMBL/GenBank/DDBJ whole genome shotgun (WGS) entry which is preliminary data.</text>
</comment>
<evidence type="ECO:0000313" key="2">
    <source>
        <dbReference type="EMBL" id="EWC59510.1"/>
    </source>
</evidence>
<dbReference type="eggNOG" id="ENOG50307EN">
    <property type="taxonomic scope" value="Bacteria"/>
</dbReference>
<evidence type="ECO:0008006" key="4">
    <source>
        <dbReference type="Google" id="ProtNLM"/>
    </source>
</evidence>
<dbReference type="Proteomes" id="UP000019277">
    <property type="component" value="Unassembled WGS sequence"/>
</dbReference>
<evidence type="ECO:0000256" key="1">
    <source>
        <dbReference type="SAM" id="MobiDB-lite"/>
    </source>
</evidence>
<gene>
    <name evidence="2" type="ORF">UO65_5238</name>
</gene>
<protein>
    <recommendedName>
        <fullName evidence="4">LigA protein</fullName>
    </recommendedName>
</protein>
<dbReference type="OrthoDB" id="3681676at2"/>
<accession>W7IF75</accession>
<proteinExistence type="predicted"/>
<sequence length="660" mass="71942">MTAEPEPPDQPVEDPPPDKEAPNTLEHPGALHSVRNTMSGTFYMNAANFGVDGVSASPLTRATGRVQESVVRAALDRFVTPPRFDAALGRLHRDRVVVLRGLRGSGKRTAALTMLREVGASTLYALSPQVTLSELAQRDYDRGAGYLVADRRVADADDSDFDWGLVRDRVQDEGAYLVATVGNEASNPADGTTHVDWVMVEPERVLRAHWPHEWPETLHEVLCSVNRVSDVIELARRLAAGESPDAAVTHLDGRAGDVVADWFAAGPTRRQVLEVAALAFAVGTDERTYESMLHKLVEHYEHHDPEVRPGELAAVEDRLRQRRSTLFNENELVSAVRYRDQYGAEQTALCFTVPAYHRHVLAQLWARLDVRFWDAVRDWLNGVAGRHGDPVAVGLAELADVSFGEALPLLERWAGGEVGAGGQHTAVQTLWAMAYREPLASAALRVATSWVTRGSPARRWAGAMAFSGDIGVRYPHDAANRLWQLCVQSHTASGNVEMVLAALFSRLVHDTADAGIVLSVLRTKLRRFSRSSADRRLLVIAIRATLAVLSARDGRAAFVEFLVSAPDRIDLVAELWASVLCYRPTRLAALTALRQALDTAGPDALDIAERLGRALGATLPPDEPPALRSDFQTLAARKGVPIGPVLAALLTVLTEFPTGA</sequence>
<dbReference type="AlphaFoldDB" id="W7IF75"/>
<dbReference type="EMBL" id="AYXG01000203">
    <property type="protein sequence ID" value="EWC59510.1"/>
    <property type="molecule type" value="Genomic_DNA"/>
</dbReference>
<dbReference type="STRING" id="909613.UO65_5238"/>
<name>W7IF75_9PSEU</name>
<evidence type="ECO:0000313" key="3">
    <source>
        <dbReference type="Proteomes" id="UP000019277"/>
    </source>
</evidence>
<keyword evidence="3" id="KW-1185">Reference proteome</keyword>
<dbReference type="RefSeq" id="WP_052021765.1">
    <property type="nucleotide sequence ID" value="NZ_AYXG01000203.1"/>
</dbReference>